<feature type="domain" description="Major facilitator superfamily (MFS) profile" evidence="9">
    <location>
        <begin position="167"/>
        <end position="617"/>
    </location>
</feature>
<feature type="transmembrane region" description="Helical" evidence="8">
    <location>
        <begin position="595"/>
        <end position="611"/>
    </location>
</feature>
<dbReference type="NCBIfam" id="TIGR00879">
    <property type="entry name" value="SP"/>
    <property type="match status" value="1"/>
</dbReference>
<keyword evidence="11" id="KW-1185">Reference proteome</keyword>
<name>A0A4U6XL60_9PEZI</name>
<feature type="compositionally biased region" description="Polar residues" evidence="7">
    <location>
        <begin position="13"/>
        <end position="24"/>
    </location>
</feature>
<protein>
    <submittedName>
        <fullName evidence="10">Maltose permease MAL31</fullName>
    </submittedName>
</protein>
<feature type="transmembrane region" description="Helical" evidence="8">
    <location>
        <begin position="244"/>
        <end position="264"/>
    </location>
</feature>
<dbReference type="InterPro" id="IPR005828">
    <property type="entry name" value="MFS_sugar_transport-like"/>
</dbReference>
<evidence type="ECO:0000256" key="8">
    <source>
        <dbReference type="SAM" id="Phobius"/>
    </source>
</evidence>
<feature type="transmembrane region" description="Helical" evidence="8">
    <location>
        <begin position="425"/>
        <end position="447"/>
    </location>
</feature>
<keyword evidence="5 8" id="KW-1133">Transmembrane helix</keyword>
<dbReference type="PANTHER" id="PTHR48022:SF83">
    <property type="entry name" value="MAJOR FACILITATOR SUPERFAMILY (MFS) PROFILE DOMAIN-CONTAINING PROTEIN"/>
    <property type="match status" value="1"/>
</dbReference>
<evidence type="ECO:0000256" key="4">
    <source>
        <dbReference type="ARBA" id="ARBA00022692"/>
    </source>
</evidence>
<dbReference type="OrthoDB" id="6612291at2759"/>
<keyword evidence="6 8" id="KW-0472">Membrane</keyword>
<dbReference type="Proteomes" id="UP000310108">
    <property type="component" value="Unassembled WGS sequence"/>
</dbReference>
<feature type="region of interest" description="Disordered" evidence="7">
    <location>
        <begin position="1"/>
        <end position="98"/>
    </location>
</feature>
<feature type="transmembrane region" description="Helical" evidence="8">
    <location>
        <begin position="566"/>
        <end position="583"/>
    </location>
</feature>
<feature type="transmembrane region" description="Helical" evidence="8">
    <location>
        <begin position="121"/>
        <end position="141"/>
    </location>
</feature>
<gene>
    <name evidence="10" type="primary">MAL31</name>
    <name evidence="10" type="ORF">CTA1_7204</name>
</gene>
<reference evidence="10 11" key="1">
    <citation type="journal article" date="2019" name="PLoS ONE">
        <title>Comparative genome analysis indicates high evolutionary potential of pathogenicity genes in Colletotrichum tanaceti.</title>
        <authorList>
            <person name="Lelwala R.V."/>
            <person name="Korhonen P.K."/>
            <person name="Young N.D."/>
            <person name="Scott J.B."/>
            <person name="Ades P.A."/>
            <person name="Gasser R.B."/>
            <person name="Taylor P.W.J."/>
        </authorList>
    </citation>
    <scope>NUCLEOTIDE SEQUENCE [LARGE SCALE GENOMIC DNA]</scope>
    <source>
        <strain evidence="10">BRIP57314</strain>
    </source>
</reference>
<dbReference type="InterPro" id="IPR036259">
    <property type="entry name" value="MFS_trans_sf"/>
</dbReference>
<dbReference type="Gene3D" id="1.20.1250.20">
    <property type="entry name" value="MFS general substrate transporter like domains"/>
    <property type="match status" value="1"/>
</dbReference>
<keyword evidence="4 8" id="KW-0812">Transmembrane</keyword>
<evidence type="ECO:0000313" key="11">
    <source>
        <dbReference type="Proteomes" id="UP000310108"/>
    </source>
</evidence>
<evidence type="ECO:0000256" key="2">
    <source>
        <dbReference type="ARBA" id="ARBA00010992"/>
    </source>
</evidence>
<comment type="similarity">
    <text evidence="2">Belongs to the major facilitator superfamily. Sugar transporter (TC 2.A.1.1) family.</text>
</comment>
<proteinExistence type="inferred from homology"/>
<dbReference type="GO" id="GO:0005351">
    <property type="term" value="F:carbohydrate:proton symporter activity"/>
    <property type="evidence" value="ECO:0007669"/>
    <property type="project" value="TreeGrafter"/>
</dbReference>
<evidence type="ECO:0000256" key="3">
    <source>
        <dbReference type="ARBA" id="ARBA00022448"/>
    </source>
</evidence>
<evidence type="ECO:0000256" key="1">
    <source>
        <dbReference type="ARBA" id="ARBA00004141"/>
    </source>
</evidence>
<dbReference type="InterPro" id="IPR003663">
    <property type="entry name" value="Sugar/inositol_transpt"/>
</dbReference>
<dbReference type="EMBL" id="PJEX01000070">
    <property type="protein sequence ID" value="TKW56380.1"/>
    <property type="molecule type" value="Genomic_DNA"/>
</dbReference>
<feature type="compositionally biased region" description="Low complexity" evidence="7">
    <location>
        <begin position="42"/>
        <end position="52"/>
    </location>
</feature>
<feature type="compositionally biased region" description="Low complexity" evidence="7">
    <location>
        <begin position="78"/>
        <end position="87"/>
    </location>
</feature>
<feature type="transmembrane region" description="Helical" evidence="8">
    <location>
        <begin position="527"/>
        <end position="545"/>
    </location>
</feature>
<feature type="transmembrane region" description="Helical" evidence="8">
    <location>
        <begin position="303"/>
        <end position="326"/>
    </location>
</feature>
<dbReference type="InterPro" id="IPR050360">
    <property type="entry name" value="MFS_Sugar_Transporters"/>
</dbReference>
<dbReference type="AlphaFoldDB" id="A0A4U6XL60"/>
<accession>A0A4U6XL60</accession>
<feature type="transmembrane region" description="Helical" evidence="8">
    <location>
        <begin position="459"/>
        <end position="480"/>
    </location>
</feature>
<evidence type="ECO:0000256" key="6">
    <source>
        <dbReference type="ARBA" id="ARBA00023136"/>
    </source>
</evidence>
<dbReference type="SUPFAM" id="SSF103473">
    <property type="entry name" value="MFS general substrate transporter"/>
    <property type="match status" value="1"/>
</dbReference>
<dbReference type="Pfam" id="PF00083">
    <property type="entry name" value="Sugar_tr"/>
    <property type="match status" value="1"/>
</dbReference>
<dbReference type="InterPro" id="IPR020846">
    <property type="entry name" value="MFS_dom"/>
</dbReference>
<sequence length="658" mass="72880">MASPSHDGVRFQQIASGRSTPRSSFDSRSAAPDPLDADDEAFALLSDDASLLSDDDGIEMENLESVGDDDDDDDDDGCGSPSTTTGPGRPGHARGVSDIDPQIQDAINAERSLTPREAIRAYPMAVFWSLVVSMCVIMEVIRMSGMASIPRKVLKKNRESITITPPHSPTRILTIPAVGYDTILIASFFAHPEFAKKYGDGQDSQGRDQLSALWQAVLGNSSTVGCIFGVVANGFIVERFGQKIALVGSLFVLSGCIFVTFFATNKLMLMFGQIACGLPWGVFASSAPAYASEVLPLALRVYLTTWTNMCFIIGQLMSAAVLAGLLPRRDEWSFRIPFALQWSWPVLLIPLLAFAPESPWHLVRNGQLDKAERALSRLQRRRVNNMDARVRLKEIIETDRLEQRHQTGTSYWDCFRGAERRRTEIACLAFAGQILSGSSFAYNSVYFFQQAGLKPQDNYNLNVGGTALALVGTVVNWVAFMPYFGRRRIYLWGMFSMATILFVIGILDRVGRAPNAAAEPIGWVQAGLTLVWTFIFQLSVGQLGWAIPAEVGSTRLRQKTICVARFTYYVMSLLASTVQPYFINPNAWNLKGTTGFVWGSSAFATFVWAFFRLPETKGRTYEELDYLFHNEIPTREFESTEVDIFDGEGEKVFPSSAK</sequence>
<feature type="transmembrane region" description="Helical" evidence="8">
    <location>
        <begin position="212"/>
        <end position="237"/>
    </location>
</feature>
<dbReference type="FunFam" id="1.20.1250.20:FF:000078">
    <property type="entry name" value="MFS maltose transporter, putative"/>
    <property type="match status" value="1"/>
</dbReference>
<keyword evidence="3" id="KW-0813">Transport</keyword>
<evidence type="ECO:0000256" key="7">
    <source>
        <dbReference type="SAM" id="MobiDB-lite"/>
    </source>
</evidence>
<feature type="compositionally biased region" description="Acidic residues" evidence="7">
    <location>
        <begin position="53"/>
        <end position="77"/>
    </location>
</feature>
<comment type="subcellular location">
    <subcellularLocation>
        <location evidence="1">Membrane</location>
        <topology evidence="1">Multi-pass membrane protein</topology>
    </subcellularLocation>
</comment>
<organism evidence="10 11">
    <name type="scientific">Colletotrichum tanaceti</name>
    <dbReference type="NCBI Taxonomy" id="1306861"/>
    <lineage>
        <taxon>Eukaryota</taxon>
        <taxon>Fungi</taxon>
        <taxon>Dikarya</taxon>
        <taxon>Ascomycota</taxon>
        <taxon>Pezizomycotina</taxon>
        <taxon>Sordariomycetes</taxon>
        <taxon>Hypocreomycetidae</taxon>
        <taxon>Glomerellales</taxon>
        <taxon>Glomerellaceae</taxon>
        <taxon>Colletotrichum</taxon>
        <taxon>Colletotrichum destructivum species complex</taxon>
    </lineage>
</organism>
<evidence type="ECO:0000313" key="10">
    <source>
        <dbReference type="EMBL" id="TKW56380.1"/>
    </source>
</evidence>
<evidence type="ECO:0000256" key="5">
    <source>
        <dbReference type="ARBA" id="ARBA00022989"/>
    </source>
</evidence>
<evidence type="ECO:0000259" key="9">
    <source>
        <dbReference type="PROSITE" id="PS50850"/>
    </source>
</evidence>
<dbReference type="PANTHER" id="PTHR48022">
    <property type="entry name" value="PLASTIDIC GLUCOSE TRANSPORTER 4"/>
    <property type="match status" value="1"/>
</dbReference>
<feature type="transmembrane region" description="Helical" evidence="8">
    <location>
        <begin position="489"/>
        <end position="507"/>
    </location>
</feature>
<dbReference type="GO" id="GO:0016020">
    <property type="term" value="C:membrane"/>
    <property type="evidence" value="ECO:0007669"/>
    <property type="project" value="UniProtKB-SubCell"/>
</dbReference>
<dbReference type="PROSITE" id="PS50850">
    <property type="entry name" value="MFS"/>
    <property type="match status" value="1"/>
</dbReference>
<comment type="caution">
    <text evidence="10">The sequence shown here is derived from an EMBL/GenBank/DDBJ whole genome shotgun (WGS) entry which is preliminary data.</text>
</comment>